<evidence type="ECO:0000256" key="3">
    <source>
        <dbReference type="ARBA" id="ARBA00022763"/>
    </source>
</evidence>
<organism evidence="9 10">
    <name type="scientific">Azonexus hydrophilus</name>
    <dbReference type="NCBI Taxonomy" id="418702"/>
    <lineage>
        <taxon>Bacteria</taxon>
        <taxon>Pseudomonadati</taxon>
        <taxon>Pseudomonadota</taxon>
        <taxon>Betaproteobacteria</taxon>
        <taxon>Rhodocyclales</taxon>
        <taxon>Azonexaceae</taxon>
        <taxon>Azonexus</taxon>
    </lineage>
</organism>
<dbReference type="PANTHER" id="PTHR13604">
    <property type="entry name" value="DC12-RELATED"/>
    <property type="match status" value="1"/>
</dbReference>
<dbReference type="STRING" id="418702.BJN45_05975"/>
<evidence type="ECO:0000256" key="8">
    <source>
        <dbReference type="RuleBase" id="RU364100"/>
    </source>
</evidence>
<keyword evidence="7" id="KW-0456">Lyase</keyword>
<evidence type="ECO:0000256" key="6">
    <source>
        <dbReference type="ARBA" id="ARBA00023125"/>
    </source>
</evidence>
<evidence type="ECO:0000313" key="9">
    <source>
        <dbReference type="EMBL" id="OMG54738.1"/>
    </source>
</evidence>
<keyword evidence="5" id="KW-0190">Covalent protein-DNA linkage</keyword>
<gene>
    <name evidence="9" type="ORF">BJN45_05975</name>
</gene>
<evidence type="ECO:0000313" key="10">
    <source>
        <dbReference type="Proteomes" id="UP000187526"/>
    </source>
</evidence>
<protein>
    <recommendedName>
        <fullName evidence="8">Abasic site processing protein</fullName>
        <ecNumber evidence="8">3.4.-.-</ecNumber>
    </recommendedName>
</protein>
<evidence type="ECO:0000256" key="5">
    <source>
        <dbReference type="ARBA" id="ARBA00023124"/>
    </source>
</evidence>
<dbReference type="AlphaFoldDB" id="A0A1R1I7L1"/>
<dbReference type="GO" id="GO:0008233">
    <property type="term" value="F:peptidase activity"/>
    <property type="evidence" value="ECO:0007669"/>
    <property type="project" value="UniProtKB-KW"/>
</dbReference>
<reference evidence="9 10" key="1">
    <citation type="submission" date="2016-10" db="EMBL/GenBank/DDBJ databases">
        <title>Alkaliphiles isolated from bioreactors.</title>
        <authorList>
            <person name="Salah Z."/>
            <person name="Rout S.P."/>
            <person name="Humphreys P.N."/>
        </authorList>
    </citation>
    <scope>NUCLEOTIDE SEQUENCE [LARGE SCALE GENOMIC DNA]</scope>
    <source>
        <strain evidence="9 10">ZS02</strain>
    </source>
</reference>
<dbReference type="EC" id="3.4.-.-" evidence="8"/>
<dbReference type="InterPro" id="IPR003738">
    <property type="entry name" value="SRAP"/>
</dbReference>
<comment type="caution">
    <text evidence="9">The sequence shown here is derived from an EMBL/GenBank/DDBJ whole genome shotgun (WGS) entry which is preliminary data.</text>
</comment>
<dbReference type="Pfam" id="PF02586">
    <property type="entry name" value="SRAP"/>
    <property type="match status" value="1"/>
</dbReference>
<keyword evidence="10" id="KW-1185">Reference proteome</keyword>
<dbReference type="InterPro" id="IPR036590">
    <property type="entry name" value="SRAP-like"/>
</dbReference>
<evidence type="ECO:0000256" key="2">
    <source>
        <dbReference type="ARBA" id="ARBA00022670"/>
    </source>
</evidence>
<dbReference type="GO" id="GO:0016829">
    <property type="term" value="F:lyase activity"/>
    <property type="evidence" value="ECO:0007669"/>
    <property type="project" value="UniProtKB-KW"/>
</dbReference>
<dbReference type="EMBL" id="MTHD01000002">
    <property type="protein sequence ID" value="OMG54738.1"/>
    <property type="molecule type" value="Genomic_DNA"/>
</dbReference>
<dbReference type="OrthoDB" id="6192129at2"/>
<evidence type="ECO:0000256" key="7">
    <source>
        <dbReference type="ARBA" id="ARBA00023239"/>
    </source>
</evidence>
<keyword evidence="3" id="KW-0227">DNA damage</keyword>
<proteinExistence type="inferred from homology"/>
<dbReference type="GO" id="GO:0106300">
    <property type="term" value="P:protein-DNA covalent cross-linking repair"/>
    <property type="evidence" value="ECO:0007669"/>
    <property type="project" value="InterPro"/>
</dbReference>
<dbReference type="GO" id="GO:0006508">
    <property type="term" value="P:proteolysis"/>
    <property type="evidence" value="ECO:0007669"/>
    <property type="project" value="UniProtKB-KW"/>
</dbReference>
<comment type="similarity">
    <text evidence="1 8">Belongs to the SOS response-associated peptidase family.</text>
</comment>
<dbReference type="RefSeq" id="WP_076093079.1">
    <property type="nucleotide sequence ID" value="NZ_MTHD01000002.1"/>
</dbReference>
<dbReference type="SUPFAM" id="SSF143081">
    <property type="entry name" value="BB1717-like"/>
    <property type="match status" value="1"/>
</dbReference>
<keyword evidence="6" id="KW-0238">DNA-binding</keyword>
<keyword evidence="4 8" id="KW-0378">Hydrolase</keyword>
<evidence type="ECO:0000256" key="1">
    <source>
        <dbReference type="ARBA" id="ARBA00008136"/>
    </source>
</evidence>
<dbReference type="Proteomes" id="UP000187526">
    <property type="component" value="Unassembled WGS sequence"/>
</dbReference>
<dbReference type="GO" id="GO:0003697">
    <property type="term" value="F:single-stranded DNA binding"/>
    <property type="evidence" value="ECO:0007669"/>
    <property type="project" value="InterPro"/>
</dbReference>
<sequence>MCGCYELKATAGMLVRHFPALHCLQGRIVRQEEIQPAAHVSVVTGTAGRFSGELARWGLVGSFLEQAPRVPVVSLRAEGLESRPFYGRLLKEKRCLIPATAFFEWRTDASGSRRWARCSDVAGKPFLFAGVFDRHPLAGTTCAILTIAANETLAAVNERMPLILSRDEAVFWLGDHPVFPVDDFSAMTQPLSRMSLRVDLEAVHQPFSQLSLGFS</sequence>
<keyword evidence="2 8" id="KW-0645">Protease</keyword>
<accession>A0A1R1I7L1</accession>
<dbReference type="PANTHER" id="PTHR13604:SF0">
    <property type="entry name" value="ABASIC SITE PROCESSING PROTEIN HMCES"/>
    <property type="match status" value="1"/>
</dbReference>
<name>A0A1R1I7L1_9RHOO</name>
<evidence type="ECO:0000256" key="4">
    <source>
        <dbReference type="ARBA" id="ARBA00022801"/>
    </source>
</evidence>
<dbReference type="Gene3D" id="3.90.1680.10">
    <property type="entry name" value="SOS response associated peptidase-like"/>
    <property type="match status" value="1"/>
</dbReference>